<evidence type="ECO:0000313" key="2">
    <source>
        <dbReference type="Proteomes" id="UP000639010"/>
    </source>
</evidence>
<reference evidence="1 2" key="1">
    <citation type="submission" date="2020-10" db="EMBL/GenBank/DDBJ databases">
        <title>Genomic Encyclopedia of Type Strains, Phase IV (KMG-IV): sequencing the most valuable type-strain genomes for metagenomic binning, comparative biology and taxonomic classification.</title>
        <authorList>
            <person name="Goeker M."/>
        </authorList>
    </citation>
    <scope>NUCLEOTIDE SEQUENCE [LARGE SCALE GENOMIC DNA]</scope>
    <source>
        <strain evidence="1 2">DSM 4194</strain>
    </source>
</reference>
<accession>A0ABR9H649</accession>
<comment type="caution">
    <text evidence="1">The sequence shown here is derived from an EMBL/GenBank/DDBJ whole genome shotgun (WGS) entry which is preliminary data.</text>
</comment>
<dbReference type="EMBL" id="JADBGG010000022">
    <property type="protein sequence ID" value="MBE1426179.1"/>
    <property type="molecule type" value="Genomic_DNA"/>
</dbReference>
<keyword evidence="2" id="KW-1185">Reference proteome</keyword>
<dbReference type="Proteomes" id="UP000639010">
    <property type="component" value="Unassembled WGS sequence"/>
</dbReference>
<gene>
    <name evidence="1" type="ORF">H4684_002841</name>
</gene>
<proteinExistence type="predicted"/>
<protein>
    <submittedName>
        <fullName evidence="1">Uncharacterized protein</fullName>
    </submittedName>
</protein>
<name>A0ABR9H649_9BACT</name>
<evidence type="ECO:0000313" key="1">
    <source>
        <dbReference type="EMBL" id="MBE1426179.1"/>
    </source>
</evidence>
<dbReference type="RefSeq" id="WP_264080956.1">
    <property type="nucleotide sequence ID" value="NZ_JADBGG010000022.1"/>
</dbReference>
<organism evidence="1 2">
    <name type="scientific">Desulfomicrobium macestii</name>
    <dbReference type="NCBI Taxonomy" id="90731"/>
    <lineage>
        <taxon>Bacteria</taxon>
        <taxon>Pseudomonadati</taxon>
        <taxon>Thermodesulfobacteriota</taxon>
        <taxon>Desulfovibrionia</taxon>
        <taxon>Desulfovibrionales</taxon>
        <taxon>Desulfomicrobiaceae</taxon>
        <taxon>Desulfomicrobium</taxon>
    </lineage>
</organism>
<sequence length="40" mass="4218">MARISCRYCGSDVLASAYKDAIEAYKQGLCSGDDSDLGAL</sequence>